<dbReference type="Gene3D" id="3.40.50.300">
    <property type="entry name" value="P-loop containing nucleotide triphosphate hydrolases"/>
    <property type="match status" value="1"/>
</dbReference>
<feature type="domain" description="SF4 helicase" evidence="2">
    <location>
        <begin position="1"/>
        <end position="88"/>
    </location>
</feature>
<name>A0AA94EPE3_9PSED</name>
<dbReference type="Proteomes" id="UP000288002">
    <property type="component" value="Unassembled WGS sequence"/>
</dbReference>
<dbReference type="InterPro" id="IPR027417">
    <property type="entry name" value="P-loop_NTPase"/>
</dbReference>
<dbReference type="PROSITE" id="PS51199">
    <property type="entry name" value="SF4_HELICASE"/>
    <property type="match status" value="1"/>
</dbReference>
<dbReference type="PANTHER" id="PTHR30153:SF2">
    <property type="entry name" value="REPLICATIVE DNA HELICASE"/>
    <property type="match status" value="1"/>
</dbReference>
<keyword evidence="3" id="KW-0378">Hydrolase</keyword>
<evidence type="ECO:0000313" key="4">
    <source>
        <dbReference type="Proteomes" id="UP000288002"/>
    </source>
</evidence>
<dbReference type="GO" id="GO:0005829">
    <property type="term" value="C:cytosol"/>
    <property type="evidence" value="ECO:0007669"/>
    <property type="project" value="TreeGrafter"/>
</dbReference>
<organism evidence="3 4">
    <name type="scientific">Pseudomonas koreensis</name>
    <dbReference type="NCBI Taxonomy" id="198620"/>
    <lineage>
        <taxon>Bacteria</taxon>
        <taxon>Pseudomonadati</taxon>
        <taxon>Pseudomonadota</taxon>
        <taxon>Gammaproteobacteria</taxon>
        <taxon>Pseudomonadales</taxon>
        <taxon>Pseudomonadaceae</taxon>
        <taxon>Pseudomonas</taxon>
    </lineage>
</organism>
<sequence length="95" mass="10728">MQLSSDSSFLVQSLPTDTAEPDLRESGAIEQDADVIMFVYRDEVYHPETEHKGIAEIIIGKQRNGPIGFIRLAFIGKYTRFENLAPGSYNFDDDE</sequence>
<dbReference type="GO" id="GO:0006260">
    <property type="term" value="P:DNA replication"/>
    <property type="evidence" value="ECO:0007669"/>
    <property type="project" value="InterPro"/>
</dbReference>
<keyword evidence="3" id="KW-0347">Helicase</keyword>
<proteinExistence type="predicted"/>
<dbReference type="InterPro" id="IPR007694">
    <property type="entry name" value="DNA_helicase_DnaB-like_C"/>
</dbReference>
<dbReference type="EMBL" id="MKWS01000006">
    <property type="protein sequence ID" value="RVD77754.1"/>
    <property type="molecule type" value="Genomic_DNA"/>
</dbReference>
<comment type="caution">
    <text evidence="3">The sequence shown here is derived from an EMBL/GenBank/DDBJ whole genome shotgun (WGS) entry which is preliminary data.</text>
</comment>
<evidence type="ECO:0000259" key="2">
    <source>
        <dbReference type="PROSITE" id="PS51199"/>
    </source>
</evidence>
<reference evidence="3 4" key="1">
    <citation type="submission" date="2016-10" db="EMBL/GenBank/DDBJ databases">
        <title>Search of new enzymes for the oxidation of sulfur compounds.</title>
        <authorList>
            <person name="Novo A."/>
            <person name="Moreira I.S."/>
            <person name="Castro P.M."/>
        </authorList>
    </citation>
    <scope>NUCLEOTIDE SEQUENCE [LARGE SCALE GENOMIC DNA]</scope>
    <source>
        <strain evidence="3 4">A9</strain>
    </source>
</reference>
<gene>
    <name evidence="3" type="ORF">A9HBioS_2221</name>
</gene>
<keyword evidence="3" id="KW-0547">Nucleotide-binding</keyword>
<evidence type="ECO:0000313" key="3">
    <source>
        <dbReference type="EMBL" id="RVD77754.1"/>
    </source>
</evidence>
<feature type="compositionally biased region" description="Polar residues" evidence="1">
    <location>
        <begin position="1"/>
        <end position="16"/>
    </location>
</feature>
<protein>
    <submittedName>
        <fullName evidence="3">DnaB-like helicase</fullName>
    </submittedName>
</protein>
<accession>A0AA94EPE3</accession>
<dbReference type="Pfam" id="PF03796">
    <property type="entry name" value="DnaB_C"/>
    <property type="match status" value="1"/>
</dbReference>
<dbReference type="GO" id="GO:0005524">
    <property type="term" value="F:ATP binding"/>
    <property type="evidence" value="ECO:0007669"/>
    <property type="project" value="InterPro"/>
</dbReference>
<dbReference type="GO" id="GO:0003678">
    <property type="term" value="F:DNA helicase activity"/>
    <property type="evidence" value="ECO:0007669"/>
    <property type="project" value="InterPro"/>
</dbReference>
<dbReference type="SUPFAM" id="SSF52540">
    <property type="entry name" value="P-loop containing nucleoside triphosphate hydrolases"/>
    <property type="match status" value="1"/>
</dbReference>
<evidence type="ECO:0000256" key="1">
    <source>
        <dbReference type="SAM" id="MobiDB-lite"/>
    </source>
</evidence>
<keyword evidence="3" id="KW-0067">ATP-binding</keyword>
<dbReference type="PANTHER" id="PTHR30153">
    <property type="entry name" value="REPLICATIVE DNA HELICASE DNAB"/>
    <property type="match status" value="1"/>
</dbReference>
<dbReference type="AlphaFoldDB" id="A0AA94EPE3"/>
<feature type="region of interest" description="Disordered" evidence="1">
    <location>
        <begin position="1"/>
        <end position="26"/>
    </location>
</feature>